<dbReference type="GO" id="GO:0004386">
    <property type="term" value="F:helicase activity"/>
    <property type="evidence" value="ECO:0007669"/>
    <property type="project" value="UniProtKB-KW"/>
</dbReference>
<dbReference type="PANTHER" id="PTHR12131">
    <property type="entry name" value="ATP-DEPENDENT RNA AND DNA HELICASE"/>
    <property type="match status" value="1"/>
</dbReference>
<sequence>MSVNLSDLVPNATETNLPEAIYDAFVRWVSDRGLTLYPAQDEAVMELVEGKHVILATPTGSGKSMVAIAAHFAALARGERSFYTAPIKALVSEKFFDLIKVFGAENVGMLTGEASVNPKAPIICCTAEILANMALREGEHADCGVVIADEFHFYADPQRGWAWQVPLLGLPQSQFLLLSATLGDTAFFEEDLKQRTGRDAVTVSGSERPIPLHHQYGMEPIGETIKELVETHRAPVYVVHFSQREAIEQAQGLLSLNVASREEKDRIAEFVGGFRFASGFGQTLKKMIRAGIGVHHAGMLPKYRRLVEQLAQAGLLKVICGTDTLGVGINVPIRTVILTALSKFDGQRSRHVNAREFHQLAGRAGRAGYDTAGDVVVQAPEHEIANAKAMEKARARHGDDQKKLRQVKKQTPPEGFVSWSEKTFERLVSAEPETMTSSFQVSHAMILNLLAYDGDAFAHARDILTQNHEPPIRNREHVKKALGIIKELLATNVLERGEPDEYGNRLHLTVDLPEDFGLNQPLSSFAIAALEMLDQDSPDYAVDVVSVLEATLEDPRPVIGAQVKKAKNEAMAQMRADGLEYHERMNRLDEITHPQPLREELEAAFERYRQGAGWLAGYELSPKSVVREMYETGQSFGEYVRNYQVTRAEGILLRYLTDAYKALRSSVPDSAVTEELEDITEWLGQMIEQVDSSLLSEWEALASGEVPEDQSVQQPAEPPRLSQQKRALRVMVRNAMFSRVKLFGAEKDVALGELDGDAGFDADAWADLMDDYFAEHEDIDDGPGGRSPDLLQIVEAKDSDGRPIWKVSQTFADPEGDHDWGFDAVVDLDETDERGELALTVTAIGRIDGTGERR</sequence>
<evidence type="ECO:0000256" key="3">
    <source>
        <dbReference type="ARBA" id="ARBA00022806"/>
    </source>
</evidence>
<dbReference type="Pfam" id="PF00270">
    <property type="entry name" value="DEAD"/>
    <property type="match status" value="1"/>
</dbReference>
<keyword evidence="4" id="KW-0067">ATP-binding</keyword>
<dbReference type="Proteomes" id="UP001240483">
    <property type="component" value="Unassembled WGS sequence"/>
</dbReference>
<keyword evidence="2" id="KW-0378">Hydrolase</keyword>
<dbReference type="PANTHER" id="PTHR12131:SF1">
    <property type="entry name" value="ATP-DEPENDENT RNA HELICASE SUPV3L1, MITOCHONDRIAL-RELATED"/>
    <property type="match status" value="1"/>
</dbReference>
<evidence type="ECO:0000256" key="2">
    <source>
        <dbReference type="ARBA" id="ARBA00022801"/>
    </source>
</evidence>
<dbReference type="AlphaFoldDB" id="A0AAP4CCJ1"/>
<feature type="domain" description="Helicase C-terminal" evidence="7">
    <location>
        <begin position="242"/>
        <end position="408"/>
    </location>
</feature>
<gene>
    <name evidence="8" type="ORF">QP116_07425</name>
</gene>
<evidence type="ECO:0000259" key="7">
    <source>
        <dbReference type="PROSITE" id="PS51194"/>
    </source>
</evidence>
<dbReference type="EMBL" id="JASODW010000008">
    <property type="protein sequence ID" value="MDK6275556.1"/>
    <property type="molecule type" value="Genomic_DNA"/>
</dbReference>
<dbReference type="InterPro" id="IPR021904">
    <property type="entry name" value="DUF3516"/>
</dbReference>
<reference evidence="8" key="1">
    <citation type="submission" date="2023-05" db="EMBL/GenBank/DDBJ databases">
        <title>Cataloging the Phylogenetic Diversity of Human Bladder Bacteria.</title>
        <authorList>
            <person name="Du J."/>
        </authorList>
    </citation>
    <scope>NUCLEOTIDE SEQUENCE</scope>
    <source>
        <strain evidence="8">UMB9978</strain>
    </source>
</reference>
<dbReference type="InterPro" id="IPR027417">
    <property type="entry name" value="P-loop_NTPase"/>
</dbReference>
<dbReference type="InterPro" id="IPR011545">
    <property type="entry name" value="DEAD/DEAH_box_helicase_dom"/>
</dbReference>
<protein>
    <submittedName>
        <fullName evidence="8">DUF3516 domain-containing protein</fullName>
    </submittedName>
</protein>
<feature type="domain" description="Helicase ATP-binding" evidence="6">
    <location>
        <begin position="44"/>
        <end position="200"/>
    </location>
</feature>
<evidence type="ECO:0000259" key="6">
    <source>
        <dbReference type="PROSITE" id="PS51192"/>
    </source>
</evidence>
<evidence type="ECO:0000256" key="4">
    <source>
        <dbReference type="ARBA" id="ARBA00022840"/>
    </source>
</evidence>
<evidence type="ECO:0000256" key="5">
    <source>
        <dbReference type="SAM" id="MobiDB-lite"/>
    </source>
</evidence>
<dbReference type="GO" id="GO:0005524">
    <property type="term" value="F:ATP binding"/>
    <property type="evidence" value="ECO:0007669"/>
    <property type="project" value="UniProtKB-KW"/>
</dbReference>
<dbReference type="SMART" id="SM00487">
    <property type="entry name" value="DEXDc"/>
    <property type="match status" value="1"/>
</dbReference>
<name>A0AAP4CCJ1_9MICC</name>
<dbReference type="GO" id="GO:0016787">
    <property type="term" value="F:hydrolase activity"/>
    <property type="evidence" value="ECO:0007669"/>
    <property type="project" value="UniProtKB-KW"/>
</dbReference>
<dbReference type="SUPFAM" id="SSF52540">
    <property type="entry name" value="P-loop containing nucleoside triphosphate hydrolases"/>
    <property type="match status" value="1"/>
</dbReference>
<dbReference type="SMART" id="SM00490">
    <property type="entry name" value="HELICc"/>
    <property type="match status" value="1"/>
</dbReference>
<evidence type="ECO:0000313" key="8">
    <source>
        <dbReference type="EMBL" id="MDK6275556.1"/>
    </source>
</evidence>
<dbReference type="Pfam" id="PF00271">
    <property type="entry name" value="Helicase_C"/>
    <property type="match status" value="1"/>
</dbReference>
<feature type="region of interest" description="Disordered" evidence="5">
    <location>
        <begin position="705"/>
        <end position="724"/>
    </location>
</feature>
<accession>A0AAP4CCJ1</accession>
<keyword evidence="1" id="KW-0547">Nucleotide-binding</keyword>
<dbReference type="InterPro" id="IPR050699">
    <property type="entry name" value="RNA-DNA_Helicase"/>
</dbReference>
<dbReference type="Pfam" id="PF12029">
    <property type="entry name" value="DUF3516"/>
    <property type="match status" value="1"/>
</dbReference>
<dbReference type="InterPro" id="IPR014001">
    <property type="entry name" value="Helicase_ATP-bd"/>
</dbReference>
<comment type="caution">
    <text evidence="8">The sequence shown here is derived from an EMBL/GenBank/DDBJ whole genome shotgun (WGS) entry which is preliminary data.</text>
</comment>
<dbReference type="InterPro" id="IPR001650">
    <property type="entry name" value="Helicase_C-like"/>
</dbReference>
<keyword evidence="3" id="KW-0347">Helicase</keyword>
<organism evidence="8 9">
    <name type="scientific">Pseudoglutamicibacter cumminsii</name>
    <dbReference type="NCBI Taxonomy" id="156979"/>
    <lineage>
        <taxon>Bacteria</taxon>
        <taxon>Bacillati</taxon>
        <taxon>Actinomycetota</taxon>
        <taxon>Actinomycetes</taxon>
        <taxon>Micrococcales</taxon>
        <taxon>Micrococcaceae</taxon>
        <taxon>Pseudoglutamicibacter</taxon>
    </lineage>
</organism>
<dbReference type="PROSITE" id="PS51194">
    <property type="entry name" value="HELICASE_CTER"/>
    <property type="match status" value="1"/>
</dbReference>
<dbReference type="Gene3D" id="3.40.50.300">
    <property type="entry name" value="P-loop containing nucleotide triphosphate hydrolases"/>
    <property type="match status" value="2"/>
</dbReference>
<dbReference type="RefSeq" id="WP_285333344.1">
    <property type="nucleotide sequence ID" value="NZ_JASODW010000008.1"/>
</dbReference>
<dbReference type="GO" id="GO:0003676">
    <property type="term" value="F:nucleic acid binding"/>
    <property type="evidence" value="ECO:0007669"/>
    <property type="project" value="InterPro"/>
</dbReference>
<proteinExistence type="predicted"/>
<evidence type="ECO:0000256" key="1">
    <source>
        <dbReference type="ARBA" id="ARBA00022741"/>
    </source>
</evidence>
<dbReference type="PROSITE" id="PS51192">
    <property type="entry name" value="HELICASE_ATP_BIND_1"/>
    <property type="match status" value="1"/>
</dbReference>
<evidence type="ECO:0000313" key="9">
    <source>
        <dbReference type="Proteomes" id="UP001240483"/>
    </source>
</evidence>